<feature type="compositionally biased region" description="Pro residues" evidence="3">
    <location>
        <begin position="170"/>
        <end position="179"/>
    </location>
</feature>
<feature type="region of interest" description="Disordered" evidence="3">
    <location>
        <begin position="1"/>
        <end position="123"/>
    </location>
</feature>
<dbReference type="PANTHER" id="PTHR45617">
    <property type="entry name" value="LEUCINE RICH REPEAT FAMILY PROTEIN"/>
    <property type="match status" value="1"/>
</dbReference>
<reference evidence="4" key="1">
    <citation type="submission" date="2023-03" db="EMBL/GenBank/DDBJ databases">
        <title>Massive genome expansion in bonnet fungi (Mycena s.s.) driven by repeated elements and novel gene families across ecological guilds.</title>
        <authorList>
            <consortium name="Lawrence Berkeley National Laboratory"/>
            <person name="Harder C.B."/>
            <person name="Miyauchi S."/>
            <person name="Viragh M."/>
            <person name="Kuo A."/>
            <person name="Thoen E."/>
            <person name="Andreopoulos B."/>
            <person name="Lu D."/>
            <person name="Skrede I."/>
            <person name="Drula E."/>
            <person name="Henrissat B."/>
            <person name="Morin E."/>
            <person name="Kohler A."/>
            <person name="Barry K."/>
            <person name="LaButti K."/>
            <person name="Morin E."/>
            <person name="Salamov A."/>
            <person name="Lipzen A."/>
            <person name="Mereny Z."/>
            <person name="Hegedus B."/>
            <person name="Baldrian P."/>
            <person name="Stursova M."/>
            <person name="Weitz H."/>
            <person name="Taylor A."/>
            <person name="Grigoriev I.V."/>
            <person name="Nagy L.G."/>
            <person name="Martin F."/>
            <person name="Kauserud H."/>
        </authorList>
    </citation>
    <scope>NUCLEOTIDE SEQUENCE</scope>
    <source>
        <strain evidence="4">CBHHK182m</strain>
    </source>
</reference>
<sequence>MSRIPQPSRGTPRKAPTTPAASSGTPRTRTKSTFARAPTPSKSPRKPFADDSFLDNGKTKQEEPASKPLTIKEAIALKRAQAKKAEKAHTSNNAPSPLDDFSSLADANPFPPPPAEDEDILGRPPLRDTIERAKSTGSINLSTRSLQCIPSALFDIHLGITPQPLKSVPQEPPLPPAPPETGRKRPGPAWFEIQDLETLKAWGNDIEEIQPEIALFGSLKTVDLHKNKISSLPAQFADLAALSTLDLSHNALTTLPPDLFSLPALTNLNVAHNELTALPFSVPFSGAAAKAKPSRSTSLFAVEVSRASTLLPKLVILDASHNKLTAASIDRAAGLPVALVTLDLSGNPLENGNASDARALFTALGALSRLKTLRCDSADVSDAVFDGTATFPNLSLLDLGSTNVTEAGAAAGLKAVKQTLSFEVTKEDPAPGTVRVIIGKKIVREAWELEAERRSKARGKTAEEGVVGLEWENAAAVREPKGGQAAAKPTVKPKVAAPVVKEAWEIEAEQGLLTEGGKRRARAAAAAAAAASGSGDPSDLGRGAPPRQGSPTKSAGFSLADPQYYTARTETLVLPASTPPKLGSGHARAFSLAPTSTLKATSTSPSDVALPTPTLPLSLIAAQPFAATLRVLKLANRRLDRSFALPPLPLPGTSAPLLPRLEELSLEGCNLGDGVAVSFAGAADSGAGLQLPSENRPTLPLLAELFPGLRVLNMAYNTLTGAALTEEVLTALILPSHSISSPESADENATPLKGLKQLHLRGNRIAALDGFHTLALHLFKGNRAVSGWGLEELDLRDNEIGKLPAEMGMLPLDVLLVDGNVFRVPARRVWEREGTKGLLSWLRGRME</sequence>
<keyword evidence="1" id="KW-0433">Leucine-rich repeat</keyword>
<evidence type="ECO:0000256" key="1">
    <source>
        <dbReference type="ARBA" id="ARBA00022614"/>
    </source>
</evidence>
<feature type="region of interest" description="Disordered" evidence="3">
    <location>
        <begin position="164"/>
        <end position="186"/>
    </location>
</feature>
<organism evidence="4 5">
    <name type="scientific">Mycena metata</name>
    <dbReference type="NCBI Taxonomy" id="1033252"/>
    <lineage>
        <taxon>Eukaryota</taxon>
        <taxon>Fungi</taxon>
        <taxon>Dikarya</taxon>
        <taxon>Basidiomycota</taxon>
        <taxon>Agaricomycotina</taxon>
        <taxon>Agaricomycetes</taxon>
        <taxon>Agaricomycetidae</taxon>
        <taxon>Agaricales</taxon>
        <taxon>Marasmiineae</taxon>
        <taxon>Mycenaceae</taxon>
        <taxon>Mycena</taxon>
    </lineage>
</organism>
<dbReference type="PANTHER" id="PTHR45617:SF170">
    <property type="entry name" value="MIP14966P"/>
    <property type="match status" value="1"/>
</dbReference>
<evidence type="ECO:0008006" key="6">
    <source>
        <dbReference type="Google" id="ProtNLM"/>
    </source>
</evidence>
<keyword evidence="5" id="KW-1185">Reference proteome</keyword>
<dbReference type="EMBL" id="JARKIB010000027">
    <property type="protein sequence ID" value="KAJ7764784.1"/>
    <property type="molecule type" value="Genomic_DNA"/>
</dbReference>
<dbReference type="SMART" id="SM00369">
    <property type="entry name" value="LRR_TYP"/>
    <property type="match status" value="8"/>
</dbReference>
<evidence type="ECO:0000256" key="3">
    <source>
        <dbReference type="SAM" id="MobiDB-lite"/>
    </source>
</evidence>
<dbReference type="PROSITE" id="PS51450">
    <property type="entry name" value="LRR"/>
    <property type="match status" value="2"/>
</dbReference>
<dbReference type="InterPro" id="IPR003591">
    <property type="entry name" value="Leu-rich_rpt_typical-subtyp"/>
</dbReference>
<evidence type="ECO:0000313" key="5">
    <source>
        <dbReference type="Proteomes" id="UP001215598"/>
    </source>
</evidence>
<evidence type="ECO:0000256" key="2">
    <source>
        <dbReference type="ARBA" id="ARBA00022737"/>
    </source>
</evidence>
<dbReference type="PRINTS" id="PR00019">
    <property type="entry name" value="LEURICHRPT"/>
</dbReference>
<dbReference type="InterPro" id="IPR001611">
    <property type="entry name" value="Leu-rich_rpt"/>
</dbReference>
<feature type="region of interest" description="Disordered" evidence="3">
    <location>
        <begin position="524"/>
        <end position="559"/>
    </location>
</feature>
<accession>A0AAD7JHX3</accession>
<feature type="compositionally biased region" description="Polar residues" evidence="3">
    <location>
        <begin position="19"/>
        <end position="33"/>
    </location>
</feature>
<name>A0AAD7JHX3_9AGAR</name>
<evidence type="ECO:0000313" key="4">
    <source>
        <dbReference type="EMBL" id="KAJ7764784.1"/>
    </source>
</evidence>
<dbReference type="Proteomes" id="UP001215598">
    <property type="component" value="Unassembled WGS sequence"/>
</dbReference>
<protein>
    <recommendedName>
        <fullName evidence="6">L domain-like protein</fullName>
    </recommendedName>
</protein>
<gene>
    <name evidence="4" type="ORF">B0H16DRAFT_1310364</name>
</gene>
<dbReference type="AlphaFoldDB" id="A0AAD7JHX3"/>
<keyword evidence="2" id="KW-0677">Repeat</keyword>
<dbReference type="InterPro" id="IPR032675">
    <property type="entry name" value="LRR_dom_sf"/>
</dbReference>
<comment type="caution">
    <text evidence="4">The sequence shown here is derived from an EMBL/GenBank/DDBJ whole genome shotgun (WGS) entry which is preliminary data.</text>
</comment>
<dbReference type="Gene3D" id="3.80.10.10">
    <property type="entry name" value="Ribonuclease Inhibitor"/>
    <property type="match status" value="3"/>
</dbReference>
<proteinExistence type="predicted"/>
<dbReference type="Pfam" id="PF13855">
    <property type="entry name" value="LRR_8"/>
    <property type="match status" value="1"/>
</dbReference>
<dbReference type="SUPFAM" id="SSF52058">
    <property type="entry name" value="L domain-like"/>
    <property type="match status" value="1"/>
</dbReference>